<evidence type="ECO:0000256" key="5">
    <source>
        <dbReference type="SAM" id="MobiDB-lite"/>
    </source>
</evidence>
<evidence type="ECO:0000256" key="3">
    <source>
        <dbReference type="ARBA" id="ARBA00022552"/>
    </source>
</evidence>
<organism evidence="6 7">
    <name type="scientific">Hibiscus syriacus</name>
    <name type="common">Rose of Sharon</name>
    <dbReference type="NCBI Taxonomy" id="106335"/>
    <lineage>
        <taxon>Eukaryota</taxon>
        <taxon>Viridiplantae</taxon>
        <taxon>Streptophyta</taxon>
        <taxon>Embryophyta</taxon>
        <taxon>Tracheophyta</taxon>
        <taxon>Spermatophyta</taxon>
        <taxon>Magnoliopsida</taxon>
        <taxon>eudicotyledons</taxon>
        <taxon>Gunneridae</taxon>
        <taxon>Pentapetalae</taxon>
        <taxon>rosids</taxon>
        <taxon>malvids</taxon>
        <taxon>Malvales</taxon>
        <taxon>Malvaceae</taxon>
        <taxon>Malvoideae</taxon>
        <taxon>Hibiscus</taxon>
    </lineage>
</organism>
<evidence type="ECO:0000256" key="2">
    <source>
        <dbReference type="ARBA" id="ARBA00022517"/>
    </source>
</evidence>
<evidence type="ECO:0000313" key="7">
    <source>
        <dbReference type="Proteomes" id="UP000436088"/>
    </source>
</evidence>
<dbReference type="Gene3D" id="3.40.50.1010">
    <property type="entry name" value="5'-nuclease"/>
    <property type="match status" value="1"/>
</dbReference>
<gene>
    <name evidence="6" type="ORF">F3Y22_tig00110788pilonHSYRG00405</name>
</gene>
<dbReference type="InterPro" id="IPR006984">
    <property type="entry name" value="Fcf1/UTP23"/>
</dbReference>
<name>A0A6A2ZT91_HIBSY</name>
<dbReference type="InterPro" id="IPR029060">
    <property type="entry name" value="PIN-like_dom_sf"/>
</dbReference>
<dbReference type="AlphaFoldDB" id="A0A6A2ZT91"/>
<evidence type="ECO:0000256" key="4">
    <source>
        <dbReference type="ARBA" id="ARBA00023242"/>
    </source>
</evidence>
<keyword evidence="4" id="KW-0539">Nucleus</keyword>
<comment type="caution">
    <text evidence="6">The sequence shown here is derived from an EMBL/GenBank/DDBJ whole genome shotgun (WGS) entry which is preliminary data.</text>
</comment>
<keyword evidence="7" id="KW-1185">Reference proteome</keyword>
<evidence type="ECO:0000256" key="1">
    <source>
        <dbReference type="ARBA" id="ARBA00004604"/>
    </source>
</evidence>
<dbReference type="Pfam" id="PF04900">
    <property type="entry name" value="Fcf1"/>
    <property type="match status" value="1"/>
</dbReference>
<reference evidence="6" key="1">
    <citation type="submission" date="2019-09" db="EMBL/GenBank/DDBJ databases">
        <title>Draft genome information of white flower Hibiscus syriacus.</title>
        <authorList>
            <person name="Kim Y.-M."/>
        </authorList>
    </citation>
    <scope>NUCLEOTIDE SEQUENCE [LARGE SCALE GENOMIC DNA]</scope>
    <source>
        <strain evidence="6">YM2019G1</strain>
    </source>
</reference>
<sequence length="364" mass="41164">MRFKKQKRHRKTVRFFSVCFGFRQPFKVLCDGTFVHHLLHNDLTPADKALSNCLSAPVKLFTTSCVLAELIKLGAAQSGSCQAARKLAVARCDHEKKVSADACIEEVPNVPLIFGLRNALFLEQPSKFQRDFVKSSEEKRLHLTEKEFKALEKRTTSISANADEEDSVDEDGLGRHNPGLQPHNTRNYSGKEKDVKDRVRFKRKRAKNQCCVAPPCSREMQAMNSFLNSIQQIHFQGLQINGNSDHHQRQDPHLEPTSSQDDFLEQMLSVFPSCSWSSDLKSPWDPLKCDEAGASNRDDNVGFHYNEILASKLKQHQLNGGGAMKMIMQQQMMLPEKGVAAAEGEVLSMAEEATEKERFEVIRF</sequence>
<feature type="region of interest" description="Disordered" evidence="5">
    <location>
        <begin position="156"/>
        <end position="194"/>
    </location>
</feature>
<protein>
    <submittedName>
        <fullName evidence="6">PIN domain-like family protein, putative isoform 2</fullName>
    </submittedName>
</protein>
<evidence type="ECO:0000313" key="6">
    <source>
        <dbReference type="EMBL" id="KAE8694085.1"/>
    </source>
</evidence>
<keyword evidence="2" id="KW-0690">Ribosome biogenesis</keyword>
<proteinExistence type="predicted"/>
<dbReference type="GO" id="GO:0006364">
    <property type="term" value="P:rRNA processing"/>
    <property type="evidence" value="ECO:0007669"/>
    <property type="project" value="UniProtKB-KW"/>
</dbReference>
<dbReference type="PANTHER" id="PTHR12416">
    <property type="entry name" value="RRNA-PROCESSING PROTEIN UTP23 HOMOLOG"/>
    <property type="match status" value="1"/>
</dbReference>
<dbReference type="EMBL" id="VEPZ02001112">
    <property type="protein sequence ID" value="KAE8694085.1"/>
    <property type="molecule type" value="Genomic_DNA"/>
</dbReference>
<comment type="subcellular location">
    <subcellularLocation>
        <location evidence="1">Nucleus</location>
        <location evidence="1">Nucleolus</location>
    </subcellularLocation>
</comment>
<keyword evidence="3" id="KW-0698">rRNA processing</keyword>
<accession>A0A6A2ZT91</accession>
<dbReference type="GO" id="GO:0032040">
    <property type="term" value="C:small-subunit processome"/>
    <property type="evidence" value="ECO:0007669"/>
    <property type="project" value="InterPro"/>
</dbReference>
<dbReference type="SUPFAM" id="SSF88723">
    <property type="entry name" value="PIN domain-like"/>
    <property type="match status" value="1"/>
</dbReference>
<feature type="compositionally biased region" description="Acidic residues" evidence="5">
    <location>
        <begin position="162"/>
        <end position="171"/>
    </location>
</feature>
<dbReference type="Proteomes" id="UP000436088">
    <property type="component" value="Unassembled WGS sequence"/>
</dbReference>